<sequence>MTDFDKYLEEAITTDLPSSEDEADIEDEDTCGIKELAANFRLKYKTQDESVVSLKRDYILSLCADQRFTRIAAGLSSTAIHIYDLQEDGGLKSLQEIPAKEKPLTGAVTCGVQFLDEGSDNLLVGTTDGVVRLFDLRTTGEQARFEYQSDPAAQMPQVPKSLTCFERNANGRVICCGTEQYLGLVHLLFFDVRERKQLGCYHESHEDDVTSVRFHDRNPDLLCTGGTDGLINVFDIKQSDEEEALQSTINTESSVHRLNWHRNVYDKDIISCITHTNDFKSYECEEGDEVTSFERSDVTAAIRRKNAGNFNLINAHNLEDNGVFLLAGTNLNRGEILRSVSVTSKEKLDPLANFEGNKQIVRESLFDAKRQLLVTGGESGIVSVWTQDGTGNVGNSSGKLKTKIKSHKKTPY</sequence>
<dbReference type="SUPFAM" id="SSF50978">
    <property type="entry name" value="WD40 repeat-like"/>
    <property type="match status" value="1"/>
</dbReference>
<dbReference type="InterPro" id="IPR001680">
    <property type="entry name" value="WD40_rpt"/>
</dbReference>
<dbReference type="OMA" id="YHEKTDK"/>
<evidence type="ECO:0000256" key="2">
    <source>
        <dbReference type="ARBA" id="ARBA00022574"/>
    </source>
</evidence>
<dbReference type="EMBL" id="OUUW01000001">
    <property type="protein sequence ID" value="SPP74530.1"/>
    <property type="molecule type" value="Genomic_DNA"/>
</dbReference>
<dbReference type="PANTHER" id="PTHR22889">
    <property type="entry name" value="WD REPEAT-CONTAINING PROTEIN 89"/>
    <property type="match status" value="1"/>
</dbReference>
<dbReference type="PROSITE" id="PS50082">
    <property type="entry name" value="WD_REPEATS_2"/>
    <property type="match status" value="1"/>
</dbReference>
<evidence type="ECO:0000256" key="1">
    <source>
        <dbReference type="ARBA" id="ARBA00021125"/>
    </source>
</evidence>
<dbReference type="Gene3D" id="2.130.10.10">
    <property type="entry name" value="YVTN repeat-like/Quinoprotein amine dehydrogenase"/>
    <property type="match status" value="2"/>
</dbReference>
<organism evidence="6 7">
    <name type="scientific">Drosophila guanche</name>
    <name type="common">Fruit fly</name>
    <dbReference type="NCBI Taxonomy" id="7266"/>
    <lineage>
        <taxon>Eukaryota</taxon>
        <taxon>Metazoa</taxon>
        <taxon>Ecdysozoa</taxon>
        <taxon>Arthropoda</taxon>
        <taxon>Hexapoda</taxon>
        <taxon>Insecta</taxon>
        <taxon>Pterygota</taxon>
        <taxon>Neoptera</taxon>
        <taxon>Endopterygota</taxon>
        <taxon>Diptera</taxon>
        <taxon>Brachycera</taxon>
        <taxon>Muscomorpha</taxon>
        <taxon>Ephydroidea</taxon>
        <taxon>Drosophilidae</taxon>
        <taxon>Drosophila</taxon>
        <taxon>Sophophora</taxon>
    </lineage>
</organism>
<dbReference type="InterPro" id="IPR015943">
    <property type="entry name" value="WD40/YVTN_repeat-like_dom_sf"/>
</dbReference>
<keyword evidence="2 4" id="KW-0853">WD repeat</keyword>
<gene>
    <name evidence="6" type="ORF">DGUA_6G002178</name>
</gene>
<feature type="repeat" description="WD" evidence="4">
    <location>
        <begin position="202"/>
        <end position="244"/>
    </location>
</feature>
<protein>
    <recommendedName>
        <fullName evidence="1">WD repeat-containing protein 89</fullName>
    </recommendedName>
</protein>
<proteinExistence type="predicted"/>
<keyword evidence="3" id="KW-0677">Repeat</keyword>
<keyword evidence="7" id="KW-1185">Reference proteome</keyword>
<reference evidence="7" key="1">
    <citation type="submission" date="2018-01" db="EMBL/GenBank/DDBJ databases">
        <authorList>
            <person name="Alioto T."/>
            <person name="Alioto T."/>
        </authorList>
    </citation>
    <scope>NUCLEOTIDE SEQUENCE [LARGE SCALE GENOMIC DNA]</scope>
</reference>
<dbReference type="SMART" id="SM00320">
    <property type="entry name" value="WD40"/>
    <property type="match status" value="4"/>
</dbReference>
<dbReference type="InterPro" id="IPR039328">
    <property type="entry name" value="WDR89"/>
</dbReference>
<dbReference type="OrthoDB" id="25131at2759"/>
<accession>A0A3B0JGP6</accession>
<evidence type="ECO:0000256" key="4">
    <source>
        <dbReference type="PROSITE-ProRule" id="PRU00221"/>
    </source>
</evidence>
<feature type="compositionally biased region" description="Basic residues" evidence="5">
    <location>
        <begin position="400"/>
        <end position="412"/>
    </location>
</feature>
<name>A0A3B0JGP6_DROGU</name>
<dbReference type="Proteomes" id="UP000268350">
    <property type="component" value="Unassembled WGS sequence"/>
</dbReference>
<evidence type="ECO:0000256" key="5">
    <source>
        <dbReference type="SAM" id="MobiDB-lite"/>
    </source>
</evidence>
<dbReference type="PANTHER" id="PTHR22889:SF0">
    <property type="entry name" value="WD REPEAT-CONTAINING PROTEIN 89"/>
    <property type="match status" value="1"/>
</dbReference>
<dbReference type="STRING" id="7266.A0A3B0JGP6"/>
<evidence type="ECO:0000313" key="6">
    <source>
        <dbReference type="EMBL" id="SPP74530.1"/>
    </source>
</evidence>
<evidence type="ECO:0000313" key="7">
    <source>
        <dbReference type="Proteomes" id="UP000268350"/>
    </source>
</evidence>
<dbReference type="InterPro" id="IPR036322">
    <property type="entry name" value="WD40_repeat_dom_sf"/>
</dbReference>
<feature type="region of interest" description="Disordered" evidence="5">
    <location>
        <begin position="392"/>
        <end position="412"/>
    </location>
</feature>
<dbReference type="AlphaFoldDB" id="A0A3B0JGP6"/>
<dbReference type="Pfam" id="PF00400">
    <property type="entry name" value="WD40"/>
    <property type="match status" value="1"/>
</dbReference>
<evidence type="ECO:0000256" key="3">
    <source>
        <dbReference type="ARBA" id="ARBA00022737"/>
    </source>
</evidence>